<dbReference type="Gene3D" id="1.20.1250.20">
    <property type="entry name" value="MFS general substrate transporter like domains"/>
    <property type="match status" value="1"/>
</dbReference>
<feature type="compositionally biased region" description="Low complexity" evidence="7">
    <location>
        <begin position="494"/>
        <end position="509"/>
    </location>
</feature>
<evidence type="ECO:0000256" key="3">
    <source>
        <dbReference type="ARBA" id="ARBA00022692"/>
    </source>
</evidence>
<dbReference type="EMBL" id="JBHMCY010000018">
    <property type="protein sequence ID" value="MFB9463455.1"/>
    <property type="molecule type" value="Genomic_DNA"/>
</dbReference>
<dbReference type="Pfam" id="PF07690">
    <property type="entry name" value="MFS_1"/>
    <property type="match status" value="1"/>
</dbReference>
<keyword evidence="4 8" id="KW-1133">Transmembrane helix</keyword>
<feature type="compositionally biased region" description="Low complexity" evidence="7">
    <location>
        <begin position="520"/>
        <end position="529"/>
    </location>
</feature>
<evidence type="ECO:0000256" key="8">
    <source>
        <dbReference type="SAM" id="Phobius"/>
    </source>
</evidence>
<feature type="transmembrane region" description="Helical" evidence="8">
    <location>
        <begin position="88"/>
        <end position="111"/>
    </location>
</feature>
<dbReference type="Proteomes" id="UP001589709">
    <property type="component" value="Unassembled WGS sequence"/>
</dbReference>
<feature type="transmembrane region" description="Helical" evidence="8">
    <location>
        <begin position="317"/>
        <end position="333"/>
    </location>
</feature>
<evidence type="ECO:0000256" key="5">
    <source>
        <dbReference type="ARBA" id="ARBA00023136"/>
    </source>
</evidence>
<comment type="caution">
    <text evidence="10">The sequence shown here is derived from an EMBL/GenBank/DDBJ whole genome shotgun (WGS) entry which is preliminary data.</text>
</comment>
<sequence>MACLGVFVGYLPVTTVAVSLPVIQRALDASTADLSWVSVAFVLPVAALILTAGVFGDVHGHKKVFQAGLGFCALGAAVALSAQSVTQVWAGQALLGVGAAALLPMTLALISHAVPDPRERGKYIGLWTTSLMGSLAVGPLIAGAIVEHAAWRWIYLVPIPLSLLSMVVAAFVLQESTSQVERKLDWPGQITAAVAIVALVYGVIEGGAGSFGDLRAVVALVVAVCSGAAFVVCERRSPSPMLDLTLFRSAAFTGSALVVMISFLGLIGFFFVLSLYLGMVQHLSTLESGLQQLPVTVLPMVLGAAVGRLMRYLSPRVLITGGLVITAAAFLALTDVGTDTSFGSLAWRLALLGLGLGLAFPCITATAVSSVPHHQAGMAAAGNNAFRQVGAALGPAVLGALLTSEAVGTLPGHLAAAGVPDPTSGEILHAVDAEGLGAVAGLPLGRATGPALHALSQSLLDGLQLCLLVSAVLMLCGAAVAAWLLRPAKGGGPAATAASGGTRTTEGTAVAETGRHRHTTAGAAAADRD</sequence>
<accession>A0ABV5MZL5</accession>
<dbReference type="InterPro" id="IPR020846">
    <property type="entry name" value="MFS_dom"/>
</dbReference>
<evidence type="ECO:0000313" key="11">
    <source>
        <dbReference type="Proteomes" id="UP001589709"/>
    </source>
</evidence>
<evidence type="ECO:0000256" key="7">
    <source>
        <dbReference type="SAM" id="MobiDB-lite"/>
    </source>
</evidence>
<evidence type="ECO:0000256" key="6">
    <source>
        <dbReference type="ARBA" id="ARBA00023251"/>
    </source>
</evidence>
<feature type="region of interest" description="Disordered" evidence="7">
    <location>
        <begin position="492"/>
        <end position="529"/>
    </location>
</feature>
<feature type="transmembrane region" description="Helical" evidence="8">
    <location>
        <begin position="216"/>
        <end position="233"/>
    </location>
</feature>
<keyword evidence="6" id="KW-0046">Antibiotic resistance</keyword>
<keyword evidence="5 8" id="KW-0472">Membrane</keyword>
<dbReference type="InterPro" id="IPR036259">
    <property type="entry name" value="MFS_trans_sf"/>
</dbReference>
<proteinExistence type="predicted"/>
<dbReference type="PANTHER" id="PTHR42718:SF9">
    <property type="entry name" value="MAJOR FACILITATOR SUPERFAMILY MULTIDRUG TRANSPORTER MFSC"/>
    <property type="match status" value="1"/>
</dbReference>
<evidence type="ECO:0000256" key="1">
    <source>
        <dbReference type="ARBA" id="ARBA00004651"/>
    </source>
</evidence>
<feature type="transmembrane region" description="Helical" evidence="8">
    <location>
        <begin position="465"/>
        <end position="485"/>
    </location>
</feature>
<keyword evidence="2" id="KW-0813">Transport</keyword>
<feature type="transmembrane region" description="Helical" evidence="8">
    <location>
        <begin position="345"/>
        <end position="368"/>
    </location>
</feature>
<dbReference type="PROSITE" id="PS50850">
    <property type="entry name" value="MFS"/>
    <property type="match status" value="1"/>
</dbReference>
<dbReference type="RefSeq" id="WP_381345688.1">
    <property type="nucleotide sequence ID" value="NZ_JBHMCY010000018.1"/>
</dbReference>
<gene>
    <name evidence="10" type="ORF">ACFF45_12220</name>
</gene>
<feature type="transmembrane region" description="Helical" evidence="8">
    <location>
        <begin position="289"/>
        <end position="310"/>
    </location>
</feature>
<keyword evidence="11" id="KW-1185">Reference proteome</keyword>
<dbReference type="CDD" id="cd17321">
    <property type="entry name" value="MFS_MMR_MDR_like"/>
    <property type="match status" value="1"/>
</dbReference>
<feature type="transmembrane region" description="Helical" evidence="8">
    <location>
        <begin position="35"/>
        <end position="55"/>
    </location>
</feature>
<reference evidence="10 11" key="1">
    <citation type="submission" date="2024-09" db="EMBL/GenBank/DDBJ databases">
        <authorList>
            <person name="Sun Q."/>
            <person name="Mori K."/>
        </authorList>
    </citation>
    <scope>NUCLEOTIDE SEQUENCE [LARGE SCALE GENOMIC DNA]</scope>
    <source>
        <strain evidence="10 11">JCM 6917</strain>
    </source>
</reference>
<evidence type="ECO:0000256" key="2">
    <source>
        <dbReference type="ARBA" id="ARBA00022448"/>
    </source>
</evidence>
<protein>
    <submittedName>
        <fullName evidence="10">MFS transporter</fullName>
    </submittedName>
</protein>
<evidence type="ECO:0000313" key="10">
    <source>
        <dbReference type="EMBL" id="MFB9463455.1"/>
    </source>
</evidence>
<feature type="domain" description="Major facilitator superfamily (MFS) profile" evidence="9">
    <location>
        <begin position="1"/>
        <end position="489"/>
    </location>
</feature>
<dbReference type="InterPro" id="IPR011701">
    <property type="entry name" value="MFS"/>
</dbReference>
<organism evidence="10 11">
    <name type="scientific">Streptomyces cinereospinus</name>
    <dbReference type="NCBI Taxonomy" id="285561"/>
    <lineage>
        <taxon>Bacteria</taxon>
        <taxon>Bacillati</taxon>
        <taxon>Actinomycetota</taxon>
        <taxon>Actinomycetes</taxon>
        <taxon>Kitasatosporales</taxon>
        <taxon>Streptomycetaceae</taxon>
        <taxon>Streptomyces</taxon>
    </lineage>
</organism>
<feature type="transmembrane region" description="Helical" evidence="8">
    <location>
        <begin position="186"/>
        <end position="204"/>
    </location>
</feature>
<feature type="transmembrane region" description="Helical" evidence="8">
    <location>
        <begin position="152"/>
        <end position="174"/>
    </location>
</feature>
<comment type="subcellular location">
    <subcellularLocation>
        <location evidence="1">Cell membrane</location>
        <topology evidence="1">Multi-pass membrane protein</topology>
    </subcellularLocation>
</comment>
<name>A0ABV5MZL5_9ACTN</name>
<feature type="transmembrane region" description="Helical" evidence="8">
    <location>
        <begin position="254"/>
        <end position="277"/>
    </location>
</feature>
<evidence type="ECO:0000259" key="9">
    <source>
        <dbReference type="PROSITE" id="PS50850"/>
    </source>
</evidence>
<dbReference type="SUPFAM" id="SSF103473">
    <property type="entry name" value="MFS general substrate transporter"/>
    <property type="match status" value="1"/>
</dbReference>
<dbReference type="PANTHER" id="PTHR42718">
    <property type="entry name" value="MAJOR FACILITATOR SUPERFAMILY MULTIDRUG TRANSPORTER MFSC"/>
    <property type="match status" value="1"/>
</dbReference>
<keyword evidence="3 8" id="KW-0812">Transmembrane</keyword>
<evidence type="ECO:0000256" key="4">
    <source>
        <dbReference type="ARBA" id="ARBA00022989"/>
    </source>
</evidence>
<feature type="transmembrane region" description="Helical" evidence="8">
    <location>
        <begin position="123"/>
        <end position="146"/>
    </location>
</feature>
<feature type="transmembrane region" description="Helical" evidence="8">
    <location>
        <begin position="64"/>
        <end position="82"/>
    </location>
</feature>